<evidence type="ECO:0000313" key="2">
    <source>
        <dbReference type="EMBL" id="OIQ84788.1"/>
    </source>
</evidence>
<name>A0A1J5QYG7_9ZZZZ</name>
<organism evidence="2">
    <name type="scientific">mine drainage metagenome</name>
    <dbReference type="NCBI Taxonomy" id="410659"/>
    <lineage>
        <taxon>unclassified sequences</taxon>
        <taxon>metagenomes</taxon>
        <taxon>ecological metagenomes</taxon>
    </lineage>
</organism>
<feature type="transmembrane region" description="Helical" evidence="1">
    <location>
        <begin position="7"/>
        <end position="33"/>
    </location>
</feature>
<keyword evidence="1" id="KW-0812">Transmembrane</keyword>
<gene>
    <name evidence="2" type="ORF">GALL_334030</name>
</gene>
<proteinExistence type="predicted"/>
<accession>A0A1J5QYG7</accession>
<sequence>MSENKSIPIWFFIGLLLFVYGILCLGAGIVQFSHPPSVEMPDMHATFWGGVVLFLVGGTYTLVYWPRKK</sequence>
<feature type="transmembrane region" description="Helical" evidence="1">
    <location>
        <begin position="45"/>
        <end position="65"/>
    </location>
</feature>
<dbReference type="EMBL" id="MLJW01000592">
    <property type="protein sequence ID" value="OIQ84788.1"/>
    <property type="molecule type" value="Genomic_DNA"/>
</dbReference>
<evidence type="ECO:0000256" key="1">
    <source>
        <dbReference type="SAM" id="Phobius"/>
    </source>
</evidence>
<protein>
    <submittedName>
        <fullName evidence="2">Uncharacterized protein</fullName>
    </submittedName>
</protein>
<dbReference type="AlphaFoldDB" id="A0A1J5QYG7"/>
<keyword evidence="1" id="KW-0472">Membrane</keyword>
<reference evidence="2" key="1">
    <citation type="submission" date="2016-10" db="EMBL/GenBank/DDBJ databases">
        <title>Sequence of Gallionella enrichment culture.</title>
        <authorList>
            <person name="Poehlein A."/>
            <person name="Muehling M."/>
            <person name="Daniel R."/>
        </authorList>
    </citation>
    <scope>NUCLEOTIDE SEQUENCE</scope>
</reference>
<comment type="caution">
    <text evidence="2">The sequence shown here is derived from an EMBL/GenBank/DDBJ whole genome shotgun (WGS) entry which is preliminary data.</text>
</comment>
<keyword evidence="1" id="KW-1133">Transmembrane helix</keyword>